<feature type="active site" evidence="8">
    <location>
        <position position="14"/>
    </location>
</feature>
<feature type="binding site" evidence="7">
    <location>
        <begin position="90"/>
        <end position="91"/>
    </location>
    <ligand>
        <name>substrate</name>
    </ligand>
</feature>
<dbReference type="PIRSF" id="PIRSF500176">
    <property type="entry name" value="L_ASNase"/>
    <property type="match status" value="1"/>
</dbReference>
<dbReference type="GO" id="GO:0004067">
    <property type="term" value="F:asparaginase activity"/>
    <property type="evidence" value="ECO:0007669"/>
    <property type="project" value="UniProtKB-UniRule"/>
</dbReference>
<dbReference type="InterPro" id="IPR027475">
    <property type="entry name" value="Asparaginase/glutaminase_AS2"/>
</dbReference>
<dbReference type="InterPro" id="IPR037152">
    <property type="entry name" value="L-asparaginase_N_sf"/>
</dbReference>
<evidence type="ECO:0000256" key="9">
    <source>
        <dbReference type="PROSITE-ProRule" id="PRU10100"/>
    </source>
</evidence>
<feature type="active site" evidence="9">
    <location>
        <position position="90"/>
    </location>
</feature>
<dbReference type="PANTHER" id="PTHR11707:SF28">
    <property type="entry name" value="60 KDA LYSOPHOSPHOLIPASE"/>
    <property type="match status" value="1"/>
</dbReference>
<keyword evidence="4" id="KW-0378">Hydrolase</keyword>
<evidence type="ECO:0000259" key="11">
    <source>
        <dbReference type="Pfam" id="PF17763"/>
    </source>
</evidence>
<dbReference type="PIRSF" id="PIRSF001220">
    <property type="entry name" value="L-ASNase_gatD"/>
    <property type="match status" value="1"/>
</dbReference>
<comment type="similarity">
    <text evidence="1">Belongs to the asparaginase 1 family.</text>
</comment>
<sequence length="326" mass="35437">MYMKTIVILHTGGTIAMQKDTETGGLTTGEVNPLQQSTIPGADTHHIISEELLQVPSPHMTPDCMVSLYHGMKDRIYRFQADGVVITHGTDTMEETAFLLDLFHDSDIPVVITGAMRSENDLSPDGPLNLAAAVRTAADKQARGAGVLVVMNEEIHTAKDVMKMHSSNAAAFQSPGSGPIGRFANNRIHLNHRPVQRHLFPAAPMNKKVPLLKTYTGMEPEVVEHLSSLPLDGIVLEGMGIGNIPPSITAPVYNLLERDIPVVLTSRCPGGTVEEVYSYEGGGRRLKEAGVVFTGGWSGPKARLMLMAALEFCTSREELRQCFEEI</sequence>
<evidence type="ECO:0000256" key="8">
    <source>
        <dbReference type="PROSITE-ProRule" id="PRU10099"/>
    </source>
</evidence>
<evidence type="ECO:0000256" key="6">
    <source>
        <dbReference type="PIRSR" id="PIRSR001220-1"/>
    </source>
</evidence>
<dbReference type="PROSITE" id="PS00144">
    <property type="entry name" value="ASN_GLN_ASE_1"/>
    <property type="match status" value="1"/>
</dbReference>
<comment type="subunit">
    <text evidence="2">Homotetramer.</text>
</comment>
<reference evidence="12 13" key="1">
    <citation type="submission" date="2016-10" db="EMBL/GenBank/DDBJ databases">
        <authorList>
            <person name="de Groot N.N."/>
        </authorList>
    </citation>
    <scope>NUCLEOTIDE SEQUENCE [LARGE SCALE GENOMIC DNA]</scope>
    <source>
        <strain evidence="12 13">CGMCC 1.6134</strain>
    </source>
</reference>
<accession>A0A1I4M645</accession>
<dbReference type="InterPro" id="IPR027473">
    <property type="entry name" value="L-asparaginase_C"/>
</dbReference>
<dbReference type="SMART" id="SM00870">
    <property type="entry name" value="Asparaginase"/>
    <property type="match status" value="1"/>
</dbReference>
<dbReference type="GO" id="GO:0006528">
    <property type="term" value="P:asparagine metabolic process"/>
    <property type="evidence" value="ECO:0007669"/>
    <property type="project" value="InterPro"/>
</dbReference>
<evidence type="ECO:0000256" key="7">
    <source>
        <dbReference type="PIRSR" id="PIRSR001220-2"/>
    </source>
</evidence>
<dbReference type="PROSITE" id="PS00917">
    <property type="entry name" value="ASN_GLN_ASE_2"/>
    <property type="match status" value="1"/>
</dbReference>
<organism evidence="12 13">
    <name type="scientific">Salibacterium qingdaonense</name>
    <dbReference type="NCBI Taxonomy" id="266892"/>
    <lineage>
        <taxon>Bacteria</taxon>
        <taxon>Bacillati</taxon>
        <taxon>Bacillota</taxon>
        <taxon>Bacilli</taxon>
        <taxon>Bacillales</taxon>
        <taxon>Bacillaceae</taxon>
    </lineage>
</organism>
<evidence type="ECO:0000313" key="12">
    <source>
        <dbReference type="EMBL" id="SFL98455.1"/>
    </source>
</evidence>
<dbReference type="EMBL" id="FOTY01000010">
    <property type="protein sequence ID" value="SFL98455.1"/>
    <property type="molecule type" value="Genomic_DNA"/>
</dbReference>
<dbReference type="PROSITE" id="PS51732">
    <property type="entry name" value="ASN_GLN_ASE_3"/>
    <property type="match status" value="1"/>
</dbReference>
<dbReference type="InterPro" id="IPR020827">
    <property type="entry name" value="Asparaginase/glutaminase_AS1"/>
</dbReference>
<dbReference type="EC" id="3.5.1.1" evidence="3"/>
<evidence type="ECO:0000256" key="5">
    <source>
        <dbReference type="ARBA" id="ARBA00049366"/>
    </source>
</evidence>
<dbReference type="Pfam" id="PF17763">
    <property type="entry name" value="Asparaginase_C"/>
    <property type="match status" value="1"/>
</dbReference>
<evidence type="ECO:0000256" key="2">
    <source>
        <dbReference type="ARBA" id="ARBA00011881"/>
    </source>
</evidence>
<feature type="active site" description="O-isoaspartyl threonine intermediate" evidence="6">
    <location>
        <position position="14"/>
    </location>
</feature>
<evidence type="ECO:0000259" key="10">
    <source>
        <dbReference type="Pfam" id="PF00710"/>
    </source>
</evidence>
<dbReference type="Proteomes" id="UP000199668">
    <property type="component" value="Unassembled WGS sequence"/>
</dbReference>
<dbReference type="Pfam" id="PF00710">
    <property type="entry name" value="Asparaginase"/>
    <property type="match status" value="1"/>
</dbReference>
<dbReference type="Gene3D" id="3.40.50.1170">
    <property type="entry name" value="L-asparaginase, N-terminal domain"/>
    <property type="match status" value="1"/>
</dbReference>
<dbReference type="InterPro" id="IPR036152">
    <property type="entry name" value="Asp/glu_Ase-like_sf"/>
</dbReference>
<dbReference type="STRING" id="266892.SAMN04488054_11054"/>
<dbReference type="PANTHER" id="PTHR11707">
    <property type="entry name" value="L-ASPARAGINASE"/>
    <property type="match status" value="1"/>
</dbReference>
<dbReference type="InterPro" id="IPR006034">
    <property type="entry name" value="Asparaginase/glutaminase-like"/>
</dbReference>
<evidence type="ECO:0000313" key="13">
    <source>
        <dbReference type="Proteomes" id="UP000199668"/>
    </source>
</evidence>
<gene>
    <name evidence="12" type="ORF">SAMN04488054_11054</name>
</gene>
<name>A0A1I4M645_9BACI</name>
<protein>
    <recommendedName>
        <fullName evidence="3">asparaginase</fullName>
        <ecNumber evidence="3">3.5.1.1</ecNumber>
    </recommendedName>
</protein>
<dbReference type="SUPFAM" id="SSF53774">
    <property type="entry name" value="Glutaminase/Asparaginase"/>
    <property type="match status" value="1"/>
</dbReference>
<feature type="domain" description="Asparaginase/glutaminase C-terminal" evidence="11">
    <location>
        <begin position="208"/>
        <end position="323"/>
    </location>
</feature>
<dbReference type="CDD" id="cd08964">
    <property type="entry name" value="L-asparaginase_II"/>
    <property type="match status" value="1"/>
</dbReference>
<evidence type="ECO:0000256" key="1">
    <source>
        <dbReference type="ARBA" id="ARBA00010518"/>
    </source>
</evidence>
<dbReference type="InterPro" id="IPR004550">
    <property type="entry name" value="AsnASE_II"/>
</dbReference>
<dbReference type="Gene3D" id="3.40.50.40">
    <property type="match status" value="1"/>
</dbReference>
<evidence type="ECO:0000256" key="4">
    <source>
        <dbReference type="ARBA" id="ARBA00022801"/>
    </source>
</evidence>
<proteinExistence type="inferred from homology"/>
<dbReference type="AlphaFoldDB" id="A0A1I4M645"/>
<feature type="binding site" evidence="7">
    <location>
        <position position="57"/>
    </location>
    <ligand>
        <name>substrate</name>
    </ligand>
</feature>
<dbReference type="InterPro" id="IPR040919">
    <property type="entry name" value="Asparaginase_C"/>
</dbReference>
<dbReference type="InterPro" id="IPR027474">
    <property type="entry name" value="L-asparaginase_N"/>
</dbReference>
<dbReference type="PRINTS" id="PR00139">
    <property type="entry name" value="ASNGLNASE"/>
</dbReference>
<keyword evidence="13" id="KW-1185">Reference proteome</keyword>
<comment type="catalytic activity">
    <reaction evidence="5">
        <text>L-asparagine + H2O = L-aspartate + NH4(+)</text>
        <dbReference type="Rhea" id="RHEA:21016"/>
        <dbReference type="ChEBI" id="CHEBI:15377"/>
        <dbReference type="ChEBI" id="CHEBI:28938"/>
        <dbReference type="ChEBI" id="CHEBI:29991"/>
        <dbReference type="ChEBI" id="CHEBI:58048"/>
        <dbReference type="EC" id="3.5.1.1"/>
    </reaction>
</comment>
<dbReference type="FunFam" id="3.40.50.1170:FF:000001">
    <property type="entry name" value="L-asparaginase 2"/>
    <property type="match status" value="1"/>
</dbReference>
<evidence type="ECO:0000256" key="3">
    <source>
        <dbReference type="ARBA" id="ARBA00012920"/>
    </source>
</evidence>
<dbReference type="SFLD" id="SFLDS00057">
    <property type="entry name" value="Glutaminase/Asparaginase"/>
    <property type="match status" value="1"/>
</dbReference>
<feature type="domain" description="L-asparaginase N-terminal" evidence="10">
    <location>
        <begin position="6"/>
        <end position="195"/>
    </location>
</feature>